<feature type="domain" description="HAMP" evidence="9">
    <location>
        <begin position="216"/>
        <end position="268"/>
    </location>
</feature>
<dbReference type="InterPro" id="IPR004090">
    <property type="entry name" value="Chemotax_Me-accpt_rcpt"/>
</dbReference>
<dbReference type="SUPFAM" id="SSF58104">
    <property type="entry name" value="Methyl-accepting chemotaxis protein (MCP) signaling domain"/>
    <property type="match status" value="1"/>
</dbReference>
<keyword evidence="11" id="KW-1185">Reference proteome</keyword>
<dbReference type="Pfam" id="PF00015">
    <property type="entry name" value="MCPsignal"/>
    <property type="match status" value="1"/>
</dbReference>
<name>A0ABY3SEM7_9BACL</name>
<keyword evidence="3 7" id="KW-0472">Membrane</keyword>
<dbReference type="InterPro" id="IPR003660">
    <property type="entry name" value="HAMP_dom"/>
</dbReference>
<accession>A0ABY3SEM7</accession>
<dbReference type="RefSeq" id="WP_235118265.1">
    <property type="nucleotide sequence ID" value="NZ_CP090978.1"/>
</dbReference>
<dbReference type="InterPro" id="IPR004089">
    <property type="entry name" value="MCPsignal_dom"/>
</dbReference>
<evidence type="ECO:0000313" key="11">
    <source>
        <dbReference type="Proteomes" id="UP001649230"/>
    </source>
</evidence>
<dbReference type="Gene3D" id="1.10.287.950">
    <property type="entry name" value="Methyl-accepting chemotaxis protein"/>
    <property type="match status" value="1"/>
</dbReference>
<proteinExistence type="inferred from homology"/>
<dbReference type="PANTHER" id="PTHR32089:SF112">
    <property type="entry name" value="LYSOZYME-LIKE PROTEIN-RELATED"/>
    <property type="match status" value="1"/>
</dbReference>
<evidence type="ECO:0000313" key="10">
    <source>
        <dbReference type="EMBL" id="UJF31920.1"/>
    </source>
</evidence>
<dbReference type="Pfam" id="PF00672">
    <property type="entry name" value="HAMP"/>
    <property type="match status" value="1"/>
</dbReference>
<sequence>MNSLLSRMILSFSGLIFVAGVVLGITLYESSTSLVENSMGLQAKAVAEKAVQRIDIDAYSQIKPATGGETEYYTKLREELNAIRETNGFKYLYTLAKVDQDGKSSYVYVVDGAPKDAKEDDFSALGTSEDNAYPGMVTSFEEGQPTIGELTKDEYGATVTAYVPFKGKDGKLLGVMGADLDATAVYKLMDHSRKTMIAIAAGIFAVSVLLVVVLARILTRPLSQLTQQVAKVGEGDMTVAISMNRKDEIGRLASAFGHLVADTRKVIQGIKGSSEQLLSAAGGVADHARQTTQASHAISASIHDASQGAQMQVLRSSEVTKAMEEMTSGMQRIAESASVLAEVSQRTMKDANLGHDSIESAVTQMESIVTSSVRMAAATKHLEGRSGEIGEIVSVMAEIASQTNLLALNAAIEAARAGENGRGFAVVADEVRKLANQSQASSGRIAELIEAILEQTASLSASMEASAEEAQAGLGLVKGAGSAFGDILAGLERTTVQLQEVSAASEEVSAGSEEVAASVDEMERLSAQAAEHFREIAQASSTQLDSMDQVSGSAQSLRMMSEELKQLINRFKV</sequence>
<dbReference type="PROSITE" id="PS50111">
    <property type="entry name" value="CHEMOTAXIS_TRANSDUC_2"/>
    <property type="match status" value="1"/>
</dbReference>
<organism evidence="10 11">
    <name type="scientific">Paenibacillus hexagrammi</name>
    <dbReference type="NCBI Taxonomy" id="2908839"/>
    <lineage>
        <taxon>Bacteria</taxon>
        <taxon>Bacillati</taxon>
        <taxon>Bacillota</taxon>
        <taxon>Bacilli</taxon>
        <taxon>Bacillales</taxon>
        <taxon>Paenibacillaceae</taxon>
        <taxon>Paenibacillus</taxon>
    </lineage>
</organism>
<dbReference type="Proteomes" id="UP001649230">
    <property type="component" value="Chromosome"/>
</dbReference>
<dbReference type="CDD" id="cd11386">
    <property type="entry name" value="MCP_signal"/>
    <property type="match status" value="1"/>
</dbReference>
<evidence type="ECO:0000256" key="7">
    <source>
        <dbReference type="SAM" id="Phobius"/>
    </source>
</evidence>
<dbReference type="PRINTS" id="PR00260">
    <property type="entry name" value="CHEMTRNSDUCR"/>
</dbReference>
<evidence type="ECO:0000256" key="5">
    <source>
        <dbReference type="ARBA" id="ARBA00029447"/>
    </source>
</evidence>
<keyword evidence="7" id="KW-1133">Transmembrane helix</keyword>
<dbReference type="SMART" id="SM00283">
    <property type="entry name" value="MA"/>
    <property type="match status" value="1"/>
</dbReference>
<keyword evidence="4 6" id="KW-0807">Transducer</keyword>
<dbReference type="PANTHER" id="PTHR32089">
    <property type="entry name" value="METHYL-ACCEPTING CHEMOTAXIS PROTEIN MCPB"/>
    <property type="match status" value="1"/>
</dbReference>
<protein>
    <submittedName>
        <fullName evidence="10">Methyl-accepting chemotaxis protein</fullName>
    </submittedName>
</protein>
<dbReference type="PROSITE" id="PS50885">
    <property type="entry name" value="HAMP"/>
    <property type="match status" value="1"/>
</dbReference>
<dbReference type="CDD" id="cd06225">
    <property type="entry name" value="HAMP"/>
    <property type="match status" value="1"/>
</dbReference>
<gene>
    <name evidence="10" type="ORF">L0M14_19460</name>
</gene>
<evidence type="ECO:0000256" key="2">
    <source>
        <dbReference type="ARBA" id="ARBA00022475"/>
    </source>
</evidence>
<evidence type="ECO:0000256" key="4">
    <source>
        <dbReference type="ARBA" id="ARBA00023224"/>
    </source>
</evidence>
<evidence type="ECO:0000256" key="6">
    <source>
        <dbReference type="PROSITE-ProRule" id="PRU00284"/>
    </source>
</evidence>
<evidence type="ECO:0000256" key="3">
    <source>
        <dbReference type="ARBA" id="ARBA00023136"/>
    </source>
</evidence>
<feature type="domain" description="Methyl-accepting transducer" evidence="8">
    <location>
        <begin position="287"/>
        <end position="523"/>
    </location>
</feature>
<dbReference type="EMBL" id="CP090978">
    <property type="protein sequence ID" value="UJF31920.1"/>
    <property type="molecule type" value="Genomic_DNA"/>
</dbReference>
<feature type="transmembrane region" description="Helical" evidence="7">
    <location>
        <begin position="196"/>
        <end position="218"/>
    </location>
</feature>
<dbReference type="Gene3D" id="6.10.340.10">
    <property type="match status" value="1"/>
</dbReference>
<evidence type="ECO:0000256" key="1">
    <source>
        <dbReference type="ARBA" id="ARBA00004236"/>
    </source>
</evidence>
<keyword evidence="7" id="KW-0812">Transmembrane</keyword>
<evidence type="ECO:0000259" key="8">
    <source>
        <dbReference type="PROSITE" id="PS50111"/>
    </source>
</evidence>
<evidence type="ECO:0000259" key="9">
    <source>
        <dbReference type="PROSITE" id="PS50885"/>
    </source>
</evidence>
<dbReference type="SMART" id="SM00304">
    <property type="entry name" value="HAMP"/>
    <property type="match status" value="1"/>
</dbReference>
<keyword evidence="2" id="KW-1003">Cell membrane</keyword>
<comment type="similarity">
    <text evidence="5">Belongs to the methyl-accepting chemotaxis (MCP) protein family.</text>
</comment>
<reference evidence="10 11" key="1">
    <citation type="journal article" date="2024" name="Int. J. Syst. Evol. Microbiol.">
        <title>Paenibacillus hexagrammi sp. nov., a novel bacterium isolated from the gut content of Hexagrammos agrammus.</title>
        <authorList>
            <person name="Jung H.K."/>
            <person name="Kim D.G."/>
            <person name="Zin H."/>
            <person name="Park J."/>
            <person name="Jung H."/>
            <person name="Kim Y.O."/>
            <person name="Kong H.J."/>
            <person name="Kim J.W."/>
            <person name="Kim Y.S."/>
        </authorList>
    </citation>
    <scope>NUCLEOTIDE SEQUENCE [LARGE SCALE GENOMIC DNA]</scope>
    <source>
        <strain evidence="10 11">YPD9-1</strain>
    </source>
</reference>
<comment type="subcellular location">
    <subcellularLocation>
        <location evidence="1">Cell membrane</location>
    </subcellularLocation>
</comment>